<name>A0A4Y2GP52_ARAVE</name>
<comment type="caution">
    <text evidence="1">The sequence shown here is derived from an EMBL/GenBank/DDBJ whole genome shotgun (WGS) entry which is preliminary data.</text>
</comment>
<dbReference type="Proteomes" id="UP000499080">
    <property type="component" value="Unassembled WGS sequence"/>
</dbReference>
<organism evidence="1 2">
    <name type="scientific">Araneus ventricosus</name>
    <name type="common">Orbweaver spider</name>
    <name type="synonym">Epeira ventricosa</name>
    <dbReference type="NCBI Taxonomy" id="182803"/>
    <lineage>
        <taxon>Eukaryota</taxon>
        <taxon>Metazoa</taxon>
        <taxon>Ecdysozoa</taxon>
        <taxon>Arthropoda</taxon>
        <taxon>Chelicerata</taxon>
        <taxon>Arachnida</taxon>
        <taxon>Araneae</taxon>
        <taxon>Araneomorphae</taxon>
        <taxon>Entelegynae</taxon>
        <taxon>Araneoidea</taxon>
        <taxon>Araneidae</taxon>
        <taxon>Araneus</taxon>
    </lineage>
</organism>
<sequence>MPVDIVKVSVESMVIGFFLHGNFFRFSRAMLKARPTHVSQSNINLIFNVAKPRVFNDNRFTIIETFRYNEKHVLHHINFQGIETDAWCLCENLDDATIHNKYLQLQWLVHEWINFYASNHAQVSDYVNVGIVRLAVVLAKQ</sequence>
<evidence type="ECO:0000313" key="1">
    <source>
        <dbReference type="EMBL" id="GBM53894.1"/>
    </source>
</evidence>
<protein>
    <submittedName>
        <fullName evidence="1">Uncharacterized protein</fullName>
    </submittedName>
</protein>
<accession>A0A4Y2GP52</accession>
<keyword evidence="2" id="KW-1185">Reference proteome</keyword>
<evidence type="ECO:0000313" key="2">
    <source>
        <dbReference type="Proteomes" id="UP000499080"/>
    </source>
</evidence>
<dbReference type="AlphaFoldDB" id="A0A4Y2GP52"/>
<reference evidence="1 2" key="1">
    <citation type="journal article" date="2019" name="Sci. Rep.">
        <title>Orb-weaving spider Araneus ventricosus genome elucidates the spidroin gene catalogue.</title>
        <authorList>
            <person name="Kono N."/>
            <person name="Nakamura H."/>
            <person name="Ohtoshi R."/>
            <person name="Moran D.A.P."/>
            <person name="Shinohara A."/>
            <person name="Yoshida Y."/>
            <person name="Fujiwara M."/>
            <person name="Mori M."/>
            <person name="Tomita M."/>
            <person name="Arakawa K."/>
        </authorList>
    </citation>
    <scope>NUCLEOTIDE SEQUENCE [LARGE SCALE GENOMIC DNA]</scope>
</reference>
<proteinExistence type="predicted"/>
<gene>
    <name evidence="1" type="ORF">AVEN_64820_1</name>
</gene>
<dbReference type="EMBL" id="BGPR01001437">
    <property type="protein sequence ID" value="GBM53894.1"/>
    <property type="molecule type" value="Genomic_DNA"/>
</dbReference>